<dbReference type="GO" id="GO:0005886">
    <property type="term" value="C:plasma membrane"/>
    <property type="evidence" value="ECO:0007669"/>
    <property type="project" value="UniProtKB-SubCell"/>
</dbReference>
<evidence type="ECO:0000256" key="1">
    <source>
        <dbReference type="ARBA" id="ARBA00004651"/>
    </source>
</evidence>
<keyword evidence="5 7" id="KW-1133">Transmembrane helix</keyword>
<evidence type="ECO:0000256" key="5">
    <source>
        <dbReference type="ARBA" id="ARBA00022989"/>
    </source>
</evidence>
<evidence type="ECO:0000256" key="3">
    <source>
        <dbReference type="ARBA" id="ARBA00022475"/>
    </source>
</evidence>
<gene>
    <name evidence="8" type="primary">cbiM</name>
    <name evidence="8" type="ORF">ADFLV_2541</name>
</gene>
<evidence type="ECO:0000256" key="6">
    <source>
        <dbReference type="ARBA" id="ARBA00023136"/>
    </source>
</evidence>
<sequence length="201" mass="21978">MHISDGIISIEVSSITAIAAVAFCAYSFKKLTNEKIALVAAMSALFFVTSFIHIPFGPTQIHLMLIGFIGIFLGSLAFISISIALILQALLLGFGGLTSLGANIIIMAMPAYLVYLIFKLDFLKKLNEKIRFFLVGFIGVFFSTITLFLVLVFSKDEYLAVGYSIIAVNIPTMILEGIVTLFLLLYIKKAMPSLLKDTSLC</sequence>
<evidence type="ECO:0000313" key="8">
    <source>
        <dbReference type="EMBL" id="QKF78524.1"/>
    </source>
</evidence>
<dbReference type="GO" id="GO:0000041">
    <property type="term" value="P:transition metal ion transport"/>
    <property type="evidence" value="ECO:0007669"/>
    <property type="project" value="InterPro"/>
</dbReference>
<keyword evidence="9" id="KW-1185">Reference proteome</keyword>
<feature type="transmembrane region" description="Helical" evidence="7">
    <location>
        <begin position="130"/>
        <end position="154"/>
    </location>
</feature>
<evidence type="ECO:0000256" key="4">
    <source>
        <dbReference type="ARBA" id="ARBA00022692"/>
    </source>
</evidence>
<evidence type="ECO:0000313" key="9">
    <source>
        <dbReference type="Proteomes" id="UP000503313"/>
    </source>
</evidence>
<dbReference type="NCBIfam" id="NF004909">
    <property type="entry name" value="PRK06265.2-5"/>
    <property type="match status" value="1"/>
</dbReference>
<feature type="transmembrane region" description="Helical" evidence="7">
    <location>
        <begin position="7"/>
        <end position="29"/>
    </location>
</feature>
<feature type="transmembrane region" description="Helical" evidence="7">
    <location>
        <begin position="63"/>
        <end position="91"/>
    </location>
</feature>
<dbReference type="KEGG" id="adz:ADFLV_2541"/>
<evidence type="ECO:0000256" key="2">
    <source>
        <dbReference type="ARBA" id="ARBA00022448"/>
    </source>
</evidence>
<feature type="transmembrane region" description="Helical" evidence="7">
    <location>
        <begin position="35"/>
        <end position="56"/>
    </location>
</feature>
<keyword evidence="3" id="KW-1003">Cell membrane</keyword>
<evidence type="ECO:0000256" key="7">
    <source>
        <dbReference type="SAM" id="Phobius"/>
    </source>
</evidence>
<protein>
    <submittedName>
        <fullName evidence="8">Cobalt/nickel ECF transporter CbiMNQO, S component CbiM</fullName>
    </submittedName>
</protein>
<reference evidence="8 9" key="1">
    <citation type="submission" date="2020-05" db="EMBL/GenBank/DDBJ databases">
        <title>Complete genome sequencing of Campylobacter and Arcobacter type strains.</title>
        <authorList>
            <person name="Miller W.G."/>
            <person name="Yee E."/>
        </authorList>
    </citation>
    <scope>NUCLEOTIDE SEQUENCE [LARGE SCALE GENOMIC DNA]</scope>
    <source>
        <strain evidence="8 9">LMG 25694</strain>
    </source>
</reference>
<dbReference type="Proteomes" id="UP000503313">
    <property type="component" value="Chromosome"/>
</dbReference>
<feature type="transmembrane region" description="Helical" evidence="7">
    <location>
        <begin position="97"/>
        <end position="118"/>
    </location>
</feature>
<accession>A0AAE7BIC7</accession>
<dbReference type="Pfam" id="PF01891">
    <property type="entry name" value="CbiM"/>
    <property type="match status" value="1"/>
</dbReference>
<feature type="transmembrane region" description="Helical" evidence="7">
    <location>
        <begin position="160"/>
        <end position="187"/>
    </location>
</feature>
<dbReference type="InterPro" id="IPR002751">
    <property type="entry name" value="CbiM/NikMN"/>
</dbReference>
<dbReference type="EMBL" id="CP053835">
    <property type="protein sequence ID" value="QKF78524.1"/>
    <property type="molecule type" value="Genomic_DNA"/>
</dbReference>
<dbReference type="PANTHER" id="PTHR34229:SF1">
    <property type="entry name" value="METAL TRANSPORT PROTEIN HI_1621-RELATED"/>
    <property type="match status" value="1"/>
</dbReference>
<dbReference type="AlphaFoldDB" id="A0AAE7BIC7"/>
<proteinExistence type="predicted"/>
<dbReference type="RefSeq" id="WP_014475135.1">
    <property type="nucleotide sequence ID" value="NZ_CP053835.1"/>
</dbReference>
<keyword evidence="4 7" id="KW-0812">Transmembrane</keyword>
<dbReference type="Gene3D" id="1.10.1760.20">
    <property type="match status" value="1"/>
</dbReference>
<dbReference type="PANTHER" id="PTHR34229">
    <property type="entry name" value="METAL TRANSPORT PROTEIN HI_1621-RELATED"/>
    <property type="match status" value="1"/>
</dbReference>
<name>A0AAE7BIC7_9BACT</name>
<comment type="subcellular location">
    <subcellularLocation>
        <location evidence="1">Cell membrane</location>
        <topology evidence="1">Multi-pass membrane protein</topology>
    </subcellularLocation>
</comment>
<keyword evidence="6 7" id="KW-0472">Membrane</keyword>
<keyword evidence="2" id="KW-0813">Transport</keyword>
<organism evidence="8 9">
    <name type="scientific">Arcobacter defluvii</name>
    <dbReference type="NCBI Taxonomy" id="873191"/>
    <lineage>
        <taxon>Bacteria</taxon>
        <taxon>Pseudomonadati</taxon>
        <taxon>Campylobacterota</taxon>
        <taxon>Epsilonproteobacteria</taxon>
        <taxon>Campylobacterales</taxon>
        <taxon>Arcobacteraceae</taxon>
        <taxon>Arcobacter</taxon>
    </lineage>
</organism>